<comment type="caution">
    <text evidence="2">The sequence shown here is derived from an EMBL/GenBank/DDBJ whole genome shotgun (WGS) entry which is preliminary data.</text>
</comment>
<evidence type="ECO:0000313" key="2">
    <source>
        <dbReference type="EMBL" id="PTA68381.1"/>
    </source>
</evidence>
<dbReference type="AlphaFoldDB" id="A0A2T3W902"/>
<protein>
    <submittedName>
        <fullName evidence="2">Uncharacterized protein</fullName>
    </submittedName>
</protein>
<evidence type="ECO:0000256" key="1">
    <source>
        <dbReference type="SAM" id="Phobius"/>
    </source>
</evidence>
<keyword evidence="1" id="KW-0472">Membrane</keyword>
<feature type="transmembrane region" description="Helical" evidence="1">
    <location>
        <begin position="184"/>
        <end position="206"/>
    </location>
</feature>
<keyword evidence="1" id="KW-0812">Transmembrane</keyword>
<accession>A0A2T3W902</accession>
<gene>
    <name evidence="2" type="ORF">C8263_08080</name>
</gene>
<feature type="transmembrane region" description="Helical" evidence="1">
    <location>
        <begin position="131"/>
        <end position="150"/>
    </location>
</feature>
<organism evidence="2 3">
    <name type="scientific">Deinococcus arcticus</name>
    <dbReference type="NCBI Taxonomy" id="2136176"/>
    <lineage>
        <taxon>Bacteria</taxon>
        <taxon>Thermotogati</taxon>
        <taxon>Deinococcota</taxon>
        <taxon>Deinococci</taxon>
        <taxon>Deinococcales</taxon>
        <taxon>Deinococcaceae</taxon>
        <taxon>Deinococcus</taxon>
    </lineage>
</organism>
<dbReference type="Proteomes" id="UP000240317">
    <property type="component" value="Unassembled WGS sequence"/>
</dbReference>
<feature type="transmembrane region" description="Helical" evidence="1">
    <location>
        <begin position="21"/>
        <end position="46"/>
    </location>
</feature>
<keyword evidence="1" id="KW-1133">Transmembrane helix</keyword>
<dbReference type="RefSeq" id="WP_107137609.1">
    <property type="nucleotide sequence ID" value="NZ_PYSV01000006.1"/>
</dbReference>
<sequence>MSRRLRLPALPLKTARTVLDLSLGLLGLGLALTGVLSVAGMLWLLVAPQAGARFEAPLSLKIKIGDVVYRTTGASVPLPHGQEVLVVAGMAALALASAWLIYRRGFALLRRLLFDPFALANSQDLALASRVALLWQLALWAWSVLGWGQFMGTGQFRALDNALTGIPGAELLGTGARLVIGGGVWPSLSFTWLLVAAALAVLSVVFRRAHDLREAERQLRAEQALTV</sequence>
<keyword evidence="3" id="KW-1185">Reference proteome</keyword>
<reference evidence="2 3" key="1">
    <citation type="submission" date="2018-03" db="EMBL/GenBank/DDBJ databases">
        <title>Draft genome of Deinococcus sp. OD32.</title>
        <authorList>
            <person name="Wang X.-P."/>
            <person name="Du Z.-J."/>
        </authorList>
    </citation>
    <scope>NUCLEOTIDE SEQUENCE [LARGE SCALE GENOMIC DNA]</scope>
    <source>
        <strain evidence="2 3">OD32</strain>
    </source>
</reference>
<evidence type="ECO:0000313" key="3">
    <source>
        <dbReference type="Proteomes" id="UP000240317"/>
    </source>
</evidence>
<proteinExistence type="predicted"/>
<feature type="transmembrane region" description="Helical" evidence="1">
    <location>
        <begin position="84"/>
        <end position="102"/>
    </location>
</feature>
<dbReference type="EMBL" id="PYSV01000006">
    <property type="protein sequence ID" value="PTA68381.1"/>
    <property type="molecule type" value="Genomic_DNA"/>
</dbReference>
<name>A0A2T3W902_9DEIO</name>